<name>A0A0L0F6G1_9EUKA</name>
<feature type="region of interest" description="Disordered" evidence="1">
    <location>
        <begin position="28"/>
        <end position="116"/>
    </location>
</feature>
<evidence type="ECO:0000256" key="1">
    <source>
        <dbReference type="SAM" id="MobiDB-lite"/>
    </source>
</evidence>
<protein>
    <submittedName>
        <fullName evidence="2">Uncharacterized protein</fullName>
    </submittedName>
</protein>
<dbReference type="EMBL" id="KQ247492">
    <property type="protein sequence ID" value="KNC72151.1"/>
    <property type="molecule type" value="Genomic_DNA"/>
</dbReference>
<dbReference type="RefSeq" id="XP_014146053.1">
    <property type="nucleotide sequence ID" value="XM_014290578.1"/>
</dbReference>
<feature type="compositionally biased region" description="Basic and acidic residues" evidence="1">
    <location>
        <begin position="28"/>
        <end position="42"/>
    </location>
</feature>
<feature type="compositionally biased region" description="Basic and acidic residues" evidence="1">
    <location>
        <begin position="83"/>
        <end position="105"/>
    </location>
</feature>
<evidence type="ECO:0000313" key="3">
    <source>
        <dbReference type="Proteomes" id="UP000054560"/>
    </source>
</evidence>
<gene>
    <name evidence="2" type="ORF">SARC_15295</name>
</gene>
<sequence>MSDLNNFVSGTEIDRKREETKAYLKEQLREAEDEYRRKEAYKQRHKDRGNDTWLAPGVLEKLGKQEEKDRHNIGETSSKSAKKNRDKDYKKDDEKRKRRERDAEKKHKHDRKVGFG</sequence>
<dbReference type="GeneID" id="25915799"/>
<feature type="compositionally biased region" description="Basic residues" evidence="1">
    <location>
        <begin position="106"/>
        <end position="116"/>
    </location>
</feature>
<dbReference type="AlphaFoldDB" id="A0A0L0F6G1"/>
<dbReference type="Proteomes" id="UP000054560">
    <property type="component" value="Unassembled WGS sequence"/>
</dbReference>
<keyword evidence="3" id="KW-1185">Reference proteome</keyword>
<feature type="compositionally biased region" description="Basic and acidic residues" evidence="1">
    <location>
        <begin position="61"/>
        <end position="73"/>
    </location>
</feature>
<accession>A0A0L0F6G1</accession>
<organism evidence="2 3">
    <name type="scientific">Sphaeroforma arctica JP610</name>
    <dbReference type="NCBI Taxonomy" id="667725"/>
    <lineage>
        <taxon>Eukaryota</taxon>
        <taxon>Ichthyosporea</taxon>
        <taxon>Ichthyophonida</taxon>
        <taxon>Sphaeroforma</taxon>
    </lineage>
</organism>
<reference evidence="2 3" key="1">
    <citation type="submission" date="2011-02" db="EMBL/GenBank/DDBJ databases">
        <title>The Genome Sequence of Sphaeroforma arctica JP610.</title>
        <authorList>
            <consortium name="The Broad Institute Genome Sequencing Platform"/>
            <person name="Russ C."/>
            <person name="Cuomo C."/>
            <person name="Young S.K."/>
            <person name="Zeng Q."/>
            <person name="Gargeya S."/>
            <person name="Alvarado L."/>
            <person name="Berlin A."/>
            <person name="Chapman S.B."/>
            <person name="Chen Z."/>
            <person name="Freedman E."/>
            <person name="Gellesch M."/>
            <person name="Goldberg J."/>
            <person name="Griggs A."/>
            <person name="Gujja S."/>
            <person name="Heilman E."/>
            <person name="Heiman D."/>
            <person name="Howarth C."/>
            <person name="Mehta T."/>
            <person name="Neiman D."/>
            <person name="Pearson M."/>
            <person name="Roberts A."/>
            <person name="Saif S."/>
            <person name="Shea T."/>
            <person name="Shenoy N."/>
            <person name="Sisk P."/>
            <person name="Stolte C."/>
            <person name="Sykes S."/>
            <person name="White J."/>
            <person name="Yandava C."/>
            <person name="Burger G."/>
            <person name="Gray M.W."/>
            <person name="Holland P.W.H."/>
            <person name="King N."/>
            <person name="Lang F.B.F."/>
            <person name="Roger A.J."/>
            <person name="Ruiz-Trillo I."/>
            <person name="Haas B."/>
            <person name="Nusbaum C."/>
            <person name="Birren B."/>
        </authorList>
    </citation>
    <scope>NUCLEOTIDE SEQUENCE [LARGE SCALE GENOMIC DNA]</scope>
    <source>
        <strain evidence="2 3">JP610</strain>
    </source>
</reference>
<evidence type="ECO:0000313" key="2">
    <source>
        <dbReference type="EMBL" id="KNC72151.1"/>
    </source>
</evidence>
<proteinExistence type="predicted"/>